<keyword evidence="2" id="KW-0805">Transcription regulation</keyword>
<dbReference type="PATRIC" id="fig|317.174.peg.1598"/>
<feature type="domain" description="HTH lysR-type" evidence="5">
    <location>
        <begin position="5"/>
        <end position="62"/>
    </location>
</feature>
<dbReference type="GO" id="GO:0003700">
    <property type="term" value="F:DNA-binding transcription factor activity"/>
    <property type="evidence" value="ECO:0007669"/>
    <property type="project" value="InterPro"/>
</dbReference>
<dbReference type="Gene3D" id="3.40.190.290">
    <property type="match status" value="1"/>
</dbReference>
<dbReference type="PANTHER" id="PTHR30537:SF5">
    <property type="entry name" value="HTH-TYPE TRANSCRIPTIONAL ACTIVATOR TTDR-RELATED"/>
    <property type="match status" value="1"/>
</dbReference>
<organism evidence="6 7">
    <name type="scientific">Pseudomonas syringae</name>
    <dbReference type="NCBI Taxonomy" id="317"/>
    <lineage>
        <taxon>Bacteria</taxon>
        <taxon>Pseudomonadati</taxon>
        <taxon>Pseudomonadota</taxon>
        <taxon>Gammaproteobacteria</taxon>
        <taxon>Pseudomonadales</taxon>
        <taxon>Pseudomonadaceae</taxon>
        <taxon>Pseudomonas</taxon>
    </lineage>
</organism>
<keyword evidence="4" id="KW-0804">Transcription</keyword>
<dbReference type="PANTHER" id="PTHR30537">
    <property type="entry name" value="HTH-TYPE TRANSCRIPTIONAL REGULATOR"/>
    <property type="match status" value="1"/>
</dbReference>
<keyword evidence="3" id="KW-0238">DNA-binding</keyword>
<evidence type="ECO:0000259" key="5">
    <source>
        <dbReference type="PROSITE" id="PS50931"/>
    </source>
</evidence>
<dbReference type="RefSeq" id="WP_047573494.1">
    <property type="nucleotide sequence ID" value="NZ_JPQT01000097.1"/>
</dbReference>
<evidence type="ECO:0000256" key="4">
    <source>
        <dbReference type="ARBA" id="ARBA00023163"/>
    </source>
</evidence>
<evidence type="ECO:0000256" key="3">
    <source>
        <dbReference type="ARBA" id="ARBA00023125"/>
    </source>
</evidence>
<name>A0A085VA86_PSESX</name>
<dbReference type="SUPFAM" id="SSF53850">
    <property type="entry name" value="Periplasmic binding protein-like II"/>
    <property type="match status" value="1"/>
</dbReference>
<dbReference type="EMBL" id="JPQT01000097">
    <property type="protein sequence ID" value="KFE52349.1"/>
    <property type="molecule type" value="Genomic_DNA"/>
</dbReference>
<gene>
    <name evidence="6" type="ORF">IV02_07840</name>
</gene>
<dbReference type="Gene3D" id="1.10.10.10">
    <property type="entry name" value="Winged helix-like DNA-binding domain superfamily/Winged helix DNA-binding domain"/>
    <property type="match status" value="1"/>
</dbReference>
<evidence type="ECO:0000313" key="7">
    <source>
        <dbReference type="Proteomes" id="UP000028643"/>
    </source>
</evidence>
<dbReference type="InterPro" id="IPR036388">
    <property type="entry name" value="WH-like_DNA-bd_sf"/>
</dbReference>
<dbReference type="Pfam" id="PF03466">
    <property type="entry name" value="LysR_substrate"/>
    <property type="match status" value="1"/>
</dbReference>
<dbReference type="GO" id="GO:0043565">
    <property type="term" value="F:sequence-specific DNA binding"/>
    <property type="evidence" value="ECO:0007669"/>
    <property type="project" value="TreeGrafter"/>
</dbReference>
<dbReference type="GO" id="GO:0006351">
    <property type="term" value="P:DNA-templated transcription"/>
    <property type="evidence" value="ECO:0007669"/>
    <property type="project" value="TreeGrafter"/>
</dbReference>
<dbReference type="Pfam" id="PF00126">
    <property type="entry name" value="HTH_1"/>
    <property type="match status" value="1"/>
</dbReference>
<dbReference type="PROSITE" id="PS50931">
    <property type="entry name" value="HTH_LYSR"/>
    <property type="match status" value="1"/>
</dbReference>
<dbReference type="FunFam" id="1.10.10.10:FF:000001">
    <property type="entry name" value="LysR family transcriptional regulator"/>
    <property type="match status" value="1"/>
</dbReference>
<dbReference type="PRINTS" id="PR00039">
    <property type="entry name" value="HTHLYSR"/>
</dbReference>
<dbReference type="SUPFAM" id="SSF46785">
    <property type="entry name" value="Winged helix' DNA-binding domain"/>
    <property type="match status" value="1"/>
</dbReference>
<evidence type="ECO:0000256" key="2">
    <source>
        <dbReference type="ARBA" id="ARBA00023015"/>
    </source>
</evidence>
<dbReference type="CDD" id="cd08475">
    <property type="entry name" value="PBP2_CrgA_like_6"/>
    <property type="match status" value="1"/>
</dbReference>
<dbReference type="AlphaFoldDB" id="A0A085VA86"/>
<dbReference type="Proteomes" id="UP000028643">
    <property type="component" value="Unassembled WGS sequence"/>
</dbReference>
<dbReference type="InterPro" id="IPR005119">
    <property type="entry name" value="LysR_subst-bd"/>
</dbReference>
<dbReference type="InterPro" id="IPR058163">
    <property type="entry name" value="LysR-type_TF_proteobact-type"/>
</dbReference>
<evidence type="ECO:0000256" key="1">
    <source>
        <dbReference type="ARBA" id="ARBA00009437"/>
    </source>
</evidence>
<protein>
    <submittedName>
        <fullName evidence="6">LysR family transcriptional regulator</fullName>
    </submittedName>
</protein>
<proteinExistence type="inferred from homology"/>
<dbReference type="InterPro" id="IPR036390">
    <property type="entry name" value="WH_DNA-bd_sf"/>
</dbReference>
<accession>A0A085VA86</accession>
<reference evidence="6 7" key="1">
    <citation type="submission" date="2014-07" db="EMBL/GenBank/DDBJ databases">
        <title>Draft Genome Sequences of Environmental Pseudomonas syringae strains.</title>
        <authorList>
            <person name="Baltrus D.A."/>
            <person name="Berge O."/>
            <person name="Morris C."/>
        </authorList>
    </citation>
    <scope>NUCLEOTIDE SEQUENCE [LARGE SCALE GENOMIC DNA]</scope>
    <source>
        <strain evidence="6 7">CEB003</strain>
    </source>
</reference>
<comment type="caution">
    <text evidence="6">The sequence shown here is derived from an EMBL/GenBank/DDBJ whole genome shotgun (WGS) entry which is preliminary data.</text>
</comment>
<dbReference type="InterPro" id="IPR000847">
    <property type="entry name" value="LysR_HTH_N"/>
</dbReference>
<evidence type="ECO:0000313" key="6">
    <source>
        <dbReference type="EMBL" id="KFE52349.1"/>
    </source>
</evidence>
<sequence length="306" mass="33481">MISTDRLKGIVTFVAVANAGSFTSAAERLNLTNSAVSKSVARLESRLGMRLFERTTRSLSLTEEGSAYYAVCRRILDELEDAETALAAQRSEPAGHLRVDLPASFGRLQVLPLILQFAEQHPKLRPHVSFTDRFVDLLEEGVDLAVRIGGPSAWPSTLGHRYLGTERVIFCAAPSYLQRHGAPQTVDDLADHACILYGKSYGSTSPWLIVDAAGQIQMRMMDGRIVVGDAEAQVAAVVAGSGVAQLATWLITEQLQRGELLEILPHLATEGLDLHLAWPRNRESLPKVHKLVDWLSAALRVDGRVK</sequence>
<comment type="similarity">
    <text evidence="1">Belongs to the LysR transcriptional regulatory family.</text>
</comment>